<evidence type="ECO:0000313" key="2">
    <source>
        <dbReference type="Proteomes" id="UP001501074"/>
    </source>
</evidence>
<dbReference type="RefSeq" id="WP_231488284.1">
    <property type="nucleotide sequence ID" value="NZ_BAAAZO010000003.1"/>
</dbReference>
<evidence type="ECO:0000313" key="1">
    <source>
        <dbReference type="EMBL" id="GAA3607061.1"/>
    </source>
</evidence>
<reference evidence="2" key="1">
    <citation type="journal article" date="2019" name="Int. J. Syst. Evol. Microbiol.">
        <title>The Global Catalogue of Microorganisms (GCM) 10K type strain sequencing project: providing services to taxonomists for standard genome sequencing and annotation.</title>
        <authorList>
            <consortium name="The Broad Institute Genomics Platform"/>
            <consortium name="The Broad Institute Genome Sequencing Center for Infectious Disease"/>
            <person name="Wu L."/>
            <person name="Ma J."/>
        </authorList>
    </citation>
    <scope>NUCLEOTIDE SEQUENCE [LARGE SCALE GENOMIC DNA]</scope>
    <source>
        <strain evidence="2">JCM 16902</strain>
    </source>
</reference>
<gene>
    <name evidence="1" type="ORF">GCM10022223_23770</name>
</gene>
<keyword evidence="2" id="KW-1185">Reference proteome</keyword>
<organism evidence="1 2">
    <name type="scientific">Kineosporia mesophila</name>
    <dbReference type="NCBI Taxonomy" id="566012"/>
    <lineage>
        <taxon>Bacteria</taxon>
        <taxon>Bacillati</taxon>
        <taxon>Actinomycetota</taxon>
        <taxon>Actinomycetes</taxon>
        <taxon>Kineosporiales</taxon>
        <taxon>Kineosporiaceae</taxon>
        <taxon>Kineosporia</taxon>
    </lineage>
</organism>
<name>A0ABP6ZEK2_9ACTN</name>
<comment type="caution">
    <text evidence="1">The sequence shown here is derived from an EMBL/GenBank/DDBJ whole genome shotgun (WGS) entry which is preliminary data.</text>
</comment>
<protein>
    <submittedName>
        <fullName evidence="1">Uncharacterized protein</fullName>
    </submittedName>
</protein>
<proteinExistence type="predicted"/>
<dbReference type="Proteomes" id="UP001501074">
    <property type="component" value="Unassembled WGS sequence"/>
</dbReference>
<dbReference type="EMBL" id="BAAAZO010000003">
    <property type="protein sequence ID" value="GAA3607061.1"/>
    <property type="molecule type" value="Genomic_DNA"/>
</dbReference>
<sequence>MRIATLLDPTPRDPEVLRNLGVYRVLLGPGPSPTPGHLAPAGWLAALGC</sequence>
<accession>A0ABP6ZEK2</accession>